<evidence type="ECO:0000313" key="1">
    <source>
        <dbReference type="EMBL" id="VDL75743.1"/>
    </source>
</evidence>
<dbReference type="EMBL" id="UYSL01020685">
    <property type="protein sequence ID" value="VDL75743.1"/>
    <property type="molecule type" value="Genomic_DNA"/>
</dbReference>
<gene>
    <name evidence="1" type="ORF">NBR_LOCUS12154</name>
</gene>
<proteinExistence type="predicted"/>
<dbReference type="Proteomes" id="UP000271162">
    <property type="component" value="Unassembled WGS sequence"/>
</dbReference>
<keyword evidence="2" id="KW-1185">Reference proteome</keyword>
<reference evidence="3" key="1">
    <citation type="submission" date="2017-02" db="UniProtKB">
        <authorList>
            <consortium name="WormBaseParasite"/>
        </authorList>
    </citation>
    <scope>IDENTIFICATION</scope>
</reference>
<dbReference type="WBParaSite" id="NBR_0001215301-mRNA-1">
    <property type="protein sequence ID" value="NBR_0001215301-mRNA-1"/>
    <property type="gene ID" value="NBR_0001215301"/>
</dbReference>
<dbReference type="OMA" id="EWAKMAS"/>
<dbReference type="AlphaFoldDB" id="A0A0N4Y7L4"/>
<evidence type="ECO:0000313" key="3">
    <source>
        <dbReference type="WBParaSite" id="NBR_0001215301-mRNA-1"/>
    </source>
</evidence>
<dbReference type="STRING" id="27835.A0A0N4Y7L4"/>
<accession>A0A0N4Y7L4</accession>
<protein>
    <submittedName>
        <fullName evidence="3">SWIM-type domain-containing protein</fullName>
    </submittedName>
</protein>
<name>A0A0N4Y7L4_NIPBR</name>
<reference evidence="1 2" key="2">
    <citation type="submission" date="2018-11" db="EMBL/GenBank/DDBJ databases">
        <authorList>
            <consortium name="Pathogen Informatics"/>
        </authorList>
    </citation>
    <scope>NUCLEOTIDE SEQUENCE [LARGE SCALE GENOMIC DNA]</scope>
</reference>
<sequence>MDTTITALHLQDSSVYAKSTCKEFAAQSDHLKRTWTSIATEARFDPNHVTGLNCTNPICPVLYVSIKTHKLPNGGCHQ</sequence>
<evidence type="ECO:0000313" key="2">
    <source>
        <dbReference type="Proteomes" id="UP000271162"/>
    </source>
</evidence>
<organism evidence="3">
    <name type="scientific">Nippostrongylus brasiliensis</name>
    <name type="common">Rat hookworm</name>
    <dbReference type="NCBI Taxonomy" id="27835"/>
    <lineage>
        <taxon>Eukaryota</taxon>
        <taxon>Metazoa</taxon>
        <taxon>Ecdysozoa</taxon>
        <taxon>Nematoda</taxon>
        <taxon>Chromadorea</taxon>
        <taxon>Rhabditida</taxon>
        <taxon>Rhabditina</taxon>
        <taxon>Rhabditomorpha</taxon>
        <taxon>Strongyloidea</taxon>
        <taxon>Heligmosomidae</taxon>
        <taxon>Nippostrongylus</taxon>
    </lineage>
</organism>